<reference evidence="1" key="1">
    <citation type="submission" date="2021-03" db="EMBL/GenBank/DDBJ databases">
        <title>Sagittula salina sp. nov. strain M10.9X isolated from the marine waste.</title>
        <authorList>
            <person name="Satari L."/>
            <person name="Molina-Menor E."/>
            <person name="Vidal-Verdu A."/>
            <person name="Pascual J."/>
            <person name="Pereto J."/>
            <person name="Porcar M."/>
        </authorList>
    </citation>
    <scope>NUCLEOTIDE SEQUENCE</scope>
    <source>
        <strain evidence="1">M10.9X</strain>
    </source>
</reference>
<organism evidence="1 2">
    <name type="scientific">Sagittula salina</name>
    <dbReference type="NCBI Taxonomy" id="2820268"/>
    <lineage>
        <taxon>Bacteria</taxon>
        <taxon>Pseudomonadati</taxon>
        <taxon>Pseudomonadota</taxon>
        <taxon>Alphaproteobacteria</taxon>
        <taxon>Rhodobacterales</taxon>
        <taxon>Roseobacteraceae</taxon>
        <taxon>Sagittula</taxon>
    </lineage>
</organism>
<gene>
    <name evidence="1" type="ORF">J5474_09835</name>
</gene>
<accession>A0A940MNF3</accession>
<dbReference type="Proteomes" id="UP000675940">
    <property type="component" value="Unassembled WGS sequence"/>
</dbReference>
<sequence>MKQHHFRSVDRIVAATVVMILSTATSAKDVAIPETSSILAGINSAYEEIADLPRHMILMSRTTTRQHGRPDQIVESRAEVDQHGKAIRFEIPPGSMRIDEGGKGQPDALVPVQDSQLWTLIDQVMQSRYINHDRITGEAIVSEFFVDFARVPEHFGQRFHNPITAPELPVEFMEAQWIVSEAILHGKAMWKMRSRETIPLSPVAAMDVILYVDRETHLVARMENVSYRINPDTGDSAAQVHQATGIAYEIGAQIDPATFEVELGPAARDLTEQSIEYLRTKLLWRQETLAN</sequence>
<evidence type="ECO:0000313" key="1">
    <source>
        <dbReference type="EMBL" id="MBP0482788.1"/>
    </source>
</evidence>
<proteinExistence type="predicted"/>
<dbReference type="RefSeq" id="WP_209360745.1">
    <property type="nucleotide sequence ID" value="NZ_JAGISH010000005.1"/>
</dbReference>
<dbReference type="AlphaFoldDB" id="A0A940MNF3"/>
<comment type="caution">
    <text evidence="1">The sequence shown here is derived from an EMBL/GenBank/DDBJ whole genome shotgun (WGS) entry which is preliminary data.</text>
</comment>
<name>A0A940MNF3_9RHOB</name>
<keyword evidence="2" id="KW-1185">Reference proteome</keyword>
<dbReference type="EMBL" id="JAGISH010000005">
    <property type="protein sequence ID" value="MBP0482788.1"/>
    <property type="molecule type" value="Genomic_DNA"/>
</dbReference>
<evidence type="ECO:0000313" key="2">
    <source>
        <dbReference type="Proteomes" id="UP000675940"/>
    </source>
</evidence>
<protein>
    <submittedName>
        <fullName evidence="1">Uncharacterized protein</fullName>
    </submittedName>
</protein>